<dbReference type="AlphaFoldDB" id="A0A1J7J5T9"/>
<reference evidence="1 2" key="1">
    <citation type="submission" date="2016-10" db="EMBL/GenBank/DDBJ databases">
        <title>Draft genome sequence of Coniochaeta ligniaria NRRL30616, a lignocellulolytic fungus for bioabatement of inhibitors in plant biomass hydrolysates.</title>
        <authorList>
            <consortium name="DOE Joint Genome Institute"/>
            <person name="Jimenez D.J."/>
            <person name="Hector R.E."/>
            <person name="Riley R."/>
            <person name="Sun H."/>
            <person name="Grigoriev I.V."/>
            <person name="Van Elsas J.D."/>
            <person name="Nichols N.N."/>
        </authorList>
    </citation>
    <scope>NUCLEOTIDE SEQUENCE [LARGE SCALE GENOMIC DNA]</scope>
    <source>
        <strain evidence="1 2">NRRL 30616</strain>
    </source>
</reference>
<evidence type="ECO:0000313" key="1">
    <source>
        <dbReference type="EMBL" id="OIW25168.1"/>
    </source>
</evidence>
<keyword evidence="2" id="KW-1185">Reference proteome</keyword>
<name>A0A1J7J5T9_9PEZI</name>
<organism evidence="1 2">
    <name type="scientific">Coniochaeta ligniaria NRRL 30616</name>
    <dbReference type="NCBI Taxonomy" id="1408157"/>
    <lineage>
        <taxon>Eukaryota</taxon>
        <taxon>Fungi</taxon>
        <taxon>Dikarya</taxon>
        <taxon>Ascomycota</taxon>
        <taxon>Pezizomycotina</taxon>
        <taxon>Sordariomycetes</taxon>
        <taxon>Sordariomycetidae</taxon>
        <taxon>Coniochaetales</taxon>
        <taxon>Coniochaetaceae</taxon>
        <taxon>Coniochaeta</taxon>
    </lineage>
</organism>
<protein>
    <submittedName>
        <fullName evidence="1">Uncharacterized protein</fullName>
    </submittedName>
</protein>
<sequence length="150" mass="17160">MSQPAVGNNSPNGEDIPKGLAGRKLLVKELFDAMVNCNKASENMVRLWKEREHELFADDAPRQMARVKYAPHTLLETMCWELLYACIIAQHASVPNEVSGQDVSTIRPYPTFRQRFDKVKDALLNRKAFIDHMTDDQFIWELVIAPEKST</sequence>
<accession>A0A1J7J5T9</accession>
<gene>
    <name evidence="1" type="ORF">CONLIGDRAFT_648218</name>
</gene>
<dbReference type="EMBL" id="KV875102">
    <property type="protein sequence ID" value="OIW25168.1"/>
    <property type="molecule type" value="Genomic_DNA"/>
</dbReference>
<evidence type="ECO:0000313" key="2">
    <source>
        <dbReference type="Proteomes" id="UP000182658"/>
    </source>
</evidence>
<proteinExistence type="predicted"/>
<dbReference type="OrthoDB" id="4851482at2759"/>
<dbReference type="InParanoid" id="A0A1J7J5T9"/>
<dbReference type="Proteomes" id="UP000182658">
    <property type="component" value="Unassembled WGS sequence"/>
</dbReference>